<organism evidence="1 2">
    <name type="scientific">Meloidogyne hapla</name>
    <name type="common">Root-knot nematode worm</name>
    <dbReference type="NCBI Taxonomy" id="6305"/>
    <lineage>
        <taxon>Eukaryota</taxon>
        <taxon>Metazoa</taxon>
        <taxon>Ecdysozoa</taxon>
        <taxon>Nematoda</taxon>
        <taxon>Chromadorea</taxon>
        <taxon>Rhabditida</taxon>
        <taxon>Tylenchina</taxon>
        <taxon>Tylenchomorpha</taxon>
        <taxon>Tylenchoidea</taxon>
        <taxon>Meloidogynidae</taxon>
        <taxon>Meloidogyninae</taxon>
        <taxon>Meloidogyne</taxon>
    </lineage>
</organism>
<sequence length="88" mass="10586">MLLNLFRLYDLVIKHIKTSKDCSKMVRKIIFGGIRWPLVLSERAENIEKGKEEGIYYFTKYQISNMHNPKVRFSIYNWHYTNEDGTVR</sequence>
<keyword evidence="1" id="KW-1185">Reference proteome</keyword>
<protein>
    <submittedName>
        <fullName evidence="2">Uncharacterized protein</fullName>
    </submittedName>
</protein>
<proteinExistence type="predicted"/>
<dbReference type="Proteomes" id="UP000095281">
    <property type="component" value="Unplaced"/>
</dbReference>
<evidence type="ECO:0000313" key="1">
    <source>
        <dbReference type="Proteomes" id="UP000095281"/>
    </source>
</evidence>
<reference evidence="2" key="1">
    <citation type="submission" date="2016-11" db="UniProtKB">
        <authorList>
            <consortium name="WormBaseParasite"/>
        </authorList>
    </citation>
    <scope>IDENTIFICATION</scope>
</reference>
<dbReference type="WBParaSite" id="MhA1_Contig1370.frz3.gene1">
    <property type="protein sequence ID" value="MhA1_Contig1370.frz3.gene1"/>
    <property type="gene ID" value="MhA1_Contig1370.frz3.gene1"/>
</dbReference>
<evidence type="ECO:0000313" key="2">
    <source>
        <dbReference type="WBParaSite" id="MhA1_Contig1370.frz3.gene1"/>
    </source>
</evidence>
<dbReference type="AlphaFoldDB" id="A0A1I8B588"/>
<name>A0A1I8B588_MELHA</name>
<accession>A0A1I8B588</accession>